<dbReference type="FunFam" id="3.30.1370.10:FF:000004">
    <property type="entry name" value="Fragile X mental retardation 1, isoform CRA_e"/>
    <property type="match status" value="1"/>
</dbReference>
<dbReference type="Pfam" id="PF17904">
    <property type="entry name" value="KH_9"/>
    <property type="match status" value="1"/>
</dbReference>
<dbReference type="PROSITE" id="PS51641">
    <property type="entry name" value="AGENET_LIKE"/>
    <property type="match status" value="2"/>
</dbReference>
<dbReference type="InterPro" id="IPR036612">
    <property type="entry name" value="KH_dom_type_1_sf"/>
</dbReference>
<keyword evidence="11" id="KW-0158">Chromosome</keyword>
<dbReference type="GO" id="GO:0007399">
    <property type="term" value="P:nervous system development"/>
    <property type="evidence" value="ECO:0007669"/>
    <property type="project" value="UniProtKB-KW"/>
</dbReference>
<dbReference type="GO" id="GO:0051028">
    <property type="term" value="P:mRNA transport"/>
    <property type="evidence" value="ECO:0007669"/>
    <property type="project" value="UniProtKB-KW"/>
</dbReference>
<dbReference type="GO" id="GO:0003730">
    <property type="term" value="F:mRNA 3'-UTR binding"/>
    <property type="evidence" value="ECO:0007669"/>
    <property type="project" value="TreeGrafter"/>
</dbReference>
<dbReference type="Pfam" id="PF05641">
    <property type="entry name" value="Agenet"/>
    <property type="match status" value="1"/>
</dbReference>
<dbReference type="GO" id="GO:0045182">
    <property type="term" value="F:translation regulator activity"/>
    <property type="evidence" value="ECO:0007669"/>
    <property type="project" value="TreeGrafter"/>
</dbReference>
<dbReference type="InterPro" id="IPR047431">
    <property type="entry name" value="Tudor_Agenet_FMR1_rpt1"/>
</dbReference>
<evidence type="ECO:0000313" key="33">
    <source>
        <dbReference type="Ensembl" id="ENSCCRP00010069131.1"/>
    </source>
</evidence>
<evidence type="ECO:0000256" key="10">
    <source>
        <dbReference type="ARBA" id="ARBA00006633"/>
    </source>
</evidence>
<feature type="domain" description="Agenet-like" evidence="32">
    <location>
        <begin position="4"/>
        <end position="50"/>
    </location>
</feature>
<keyword evidence="17" id="KW-0810">Translation regulation</keyword>
<keyword evidence="16" id="KW-0677">Repeat</keyword>
<evidence type="ECO:0000256" key="4">
    <source>
        <dbReference type="ARBA" id="ARBA00004495"/>
    </source>
</evidence>
<sequence length="492" mass="55666">MDELAVEVRGASGAFYKATVKDVHESTVTVSFENNWQPERQIPFHDVRFPPPTGFQKEINESDEVEVYSRANDKEPCGWWLAKVRMVKGEFYVIEYAACDATLNEIVTLERLRPVNPNKAASKNPFLKTRLDVPEDLRQMCAKDSAHKDFKKAIGAFNVTYDSEEKQLVILSVNEVTAKRIAMLSDMHFRSLRTKLTLMLRNEEATRQLESSRQLASRFHEQFVVRDDLMGLAIGTHGANIQQARKIPGVTTIDLDEETCTFHIYGEDQEAVRKARSYLEFSEDIIKVPKNLVGKVIGKSGKLIQEVVDKSGVVRVRVEPENDKKPSPLEEGMVPFVFVGTKESISNARILLDYHLNYLKEVDQLRMERLQIDEQLRQIGGGPRVLPGRPEKEKPFMADNGMGPSRGGGKPFDMHWNESRSRSSRDSKLRPQEDTLQIRIDSNNERSVHTSRGSQTLAGDTGGNRQRPIKDRAMKKDKQDGPDSQAVVNGVS</sequence>
<dbReference type="GO" id="GO:0042734">
    <property type="term" value="C:presynaptic membrane"/>
    <property type="evidence" value="ECO:0007669"/>
    <property type="project" value="UniProtKB-SubCell"/>
</dbReference>
<dbReference type="GO" id="GO:0045211">
    <property type="term" value="C:postsynaptic membrane"/>
    <property type="evidence" value="ECO:0007669"/>
    <property type="project" value="UniProtKB-SubCell"/>
</dbReference>
<dbReference type="InterPro" id="IPR047440">
    <property type="entry name" value="KH_I_FMR1_rpt2"/>
</dbReference>
<dbReference type="PANTHER" id="PTHR10603:SF4">
    <property type="entry name" value="FRAGILE X MESSENGER RIBONUCLEOPROTEIN 1"/>
    <property type="match status" value="1"/>
</dbReference>
<evidence type="ECO:0000256" key="2">
    <source>
        <dbReference type="ARBA" id="ARBA00004279"/>
    </source>
</evidence>
<dbReference type="GO" id="GO:0032433">
    <property type="term" value="C:filopodium tip"/>
    <property type="evidence" value="ECO:0007669"/>
    <property type="project" value="UniProtKB-SubCell"/>
</dbReference>
<comment type="function">
    <text evidence="28">Multifunctional polyribosome-associated RNA-binding protein that plays a central role in neuronal development and synaptic plasticity through the regulation of alternative mRNA splicing, mRNA stability, mRNA dendritic transport and postsynaptic local protein synthesis of target mRNAs. Acts as an mRNA regulator by mediating formation of some phase-separated membraneless compartment: undergoes liquid-liquid phase separation upon binding to target mRNAs, leading to assemble mRNAs into cytoplasmic ribonucleoprotein granules that concentrate mRNAs with associated regulatory factors. Binds poly(G) and poly(U), and to a lower extent poly(A) and poly(C). Forms a cytoplasmic messenger ribonucleoprotein (mRNP) network by packaging long mRNAs, serving as a scaffold that recruits proteins and signaling molecules. This network facilitates signaling reactions by maintaining proximity between kinases and substrates.</text>
</comment>
<evidence type="ECO:0000256" key="9">
    <source>
        <dbReference type="ARBA" id="ARBA00004624"/>
    </source>
</evidence>
<evidence type="ECO:0000256" key="24">
    <source>
        <dbReference type="ARBA" id="ARBA00023328"/>
    </source>
</evidence>
<dbReference type="Pfam" id="PF00013">
    <property type="entry name" value="KH_1"/>
    <property type="match status" value="2"/>
</dbReference>
<comment type="subunit">
    <text evidence="29">Homodimer. Heterodimer.</text>
</comment>
<proteinExistence type="inferred from homology"/>
<dbReference type="InterPro" id="IPR032196">
    <property type="entry name" value="FMR1_C2"/>
</dbReference>
<comment type="subcellular location">
    <subcellularLocation>
        <location evidence="2">Cell projection</location>
        <location evidence="2">Dendrite</location>
    </subcellularLocation>
    <subcellularLocation>
        <location evidence="5">Cell projection</location>
        <location evidence="5">Dendritic spine</location>
    </subcellularLocation>
    <subcellularLocation>
        <location evidence="4">Cell projection</location>
        <location evidence="4">Filopodium tip</location>
    </subcellularLocation>
    <subcellularLocation>
        <location evidence="9">Cell projection</location>
        <location evidence="9">Growth cone</location>
    </subcellularLocation>
    <subcellularLocation>
        <location evidence="7">Chromosome</location>
        <location evidence="7">Centromere</location>
    </subcellularLocation>
    <subcellularLocation>
        <location evidence="1">Cytoplasm</location>
        <location evidence="1">Stress granule</location>
    </subcellularLocation>
    <subcellularLocation>
        <location evidence="6">Cytoplasm</location>
        <location evidence="6">Perinuclear region</location>
    </subcellularLocation>
    <subcellularLocation>
        <location evidence="8">Nucleus</location>
        <location evidence="8">Nucleolus</location>
    </subcellularLocation>
    <subcellularLocation>
        <location evidence="3">Perikaryon</location>
    </subcellularLocation>
    <subcellularLocation>
        <location evidence="25">Postsynaptic cell membrane</location>
    </subcellularLocation>
    <subcellularLocation>
        <location evidence="27">Presynaptic cell membrane</location>
    </subcellularLocation>
    <subcellularLocation>
        <location evidence="26">Synapse</location>
        <location evidence="26">Synaptosome</location>
    </subcellularLocation>
</comment>
<evidence type="ECO:0000256" key="14">
    <source>
        <dbReference type="ARBA" id="ARBA00022491"/>
    </source>
</evidence>
<feature type="region of interest" description="Disordered" evidence="31">
    <location>
        <begin position="380"/>
        <end position="492"/>
    </location>
</feature>
<dbReference type="Proteomes" id="UP000694700">
    <property type="component" value="Unplaced"/>
</dbReference>
<dbReference type="AlphaFoldDB" id="A0A8C1LX24"/>
<evidence type="ECO:0000256" key="15">
    <source>
        <dbReference type="ARBA" id="ARBA00022599"/>
    </source>
</evidence>
<dbReference type="GO" id="GO:0043197">
    <property type="term" value="C:dendritic spine"/>
    <property type="evidence" value="ECO:0007669"/>
    <property type="project" value="UniProtKB-SubCell"/>
</dbReference>
<dbReference type="GO" id="GO:1990904">
    <property type="term" value="C:ribonucleoprotein complex"/>
    <property type="evidence" value="ECO:0007669"/>
    <property type="project" value="UniProtKB-KW"/>
</dbReference>
<evidence type="ECO:0000256" key="18">
    <source>
        <dbReference type="ARBA" id="ARBA00022884"/>
    </source>
</evidence>
<dbReference type="Pfam" id="PF18336">
    <property type="entry name" value="Tudor_FRX1"/>
    <property type="match status" value="1"/>
</dbReference>
<dbReference type="CDD" id="cd20471">
    <property type="entry name" value="Tudor_Agenet_FMR1_rpt1"/>
    <property type="match status" value="1"/>
</dbReference>
<feature type="domain" description="Agenet-like" evidence="32">
    <location>
        <begin position="63"/>
        <end position="115"/>
    </location>
</feature>
<evidence type="ECO:0000256" key="6">
    <source>
        <dbReference type="ARBA" id="ARBA00004556"/>
    </source>
</evidence>
<dbReference type="FunFam" id="2.30.30.140:FF:000001">
    <property type="entry name" value="Fragile X mental retardation 1, isoform CRA_e"/>
    <property type="match status" value="1"/>
</dbReference>
<keyword evidence="15" id="KW-0771">Synaptosome</keyword>
<evidence type="ECO:0000256" key="19">
    <source>
        <dbReference type="ARBA" id="ARBA00022902"/>
    </source>
</evidence>
<comment type="similarity">
    <text evidence="10">Belongs to the FMR1 family.</text>
</comment>
<evidence type="ECO:0000259" key="32">
    <source>
        <dbReference type="PROSITE" id="PS51641"/>
    </source>
</evidence>
<dbReference type="GO" id="GO:0043488">
    <property type="term" value="P:regulation of mRNA stability"/>
    <property type="evidence" value="ECO:0007669"/>
    <property type="project" value="TreeGrafter"/>
</dbReference>
<keyword evidence="19" id="KW-0524">Neurogenesis</keyword>
<feature type="compositionally biased region" description="Basic and acidic residues" evidence="31">
    <location>
        <begin position="412"/>
        <end position="433"/>
    </location>
</feature>
<keyword evidence="21" id="KW-0628">Postsynaptic cell membrane</keyword>
<dbReference type="GO" id="GO:0048170">
    <property type="term" value="P:positive regulation of long-term neuronal synaptic plasticity"/>
    <property type="evidence" value="ECO:0007669"/>
    <property type="project" value="TreeGrafter"/>
</dbReference>
<dbReference type="GO" id="GO:0043204">
    <property type="term" value="C:perikaryon"/>
    <property type="evidence" value="ECO:0007669"/>
    <property type="project" value="UniProtKB-SubCell"/>
</dbReference>
<dbReference type="GO" id="GO:0005730">
    <property type="term" value="C:nucleolus"/>
    <property type="evidence" value="ECO:0007669"/>
    <property type="project" value="UniProtKB-SubCell"/>
</dbReference>
<keyword evidence="34" id="KW-1185">Reference proteome</keyword>
<keyword evidence="13" id="KW-0963">Cytoplasm</keyword>
<dbReference type="InterPro" id="IPR004088">
    <property type="entry name" value="KH_dom_type_1"/>
</dbReference>
<dbReference type="InterPro" id="IPR047436">
    <property type="entry name" value="Tudor_Agenet_FMR1_rpt2"/>
</dbReference>
<dbReference type="InterPro" id="IPR008395">
    <property type="entry name" value="Agenet-like_dom"/>
</dbReference>
<dbReference type="GO" id="GO:0000775">
    <property type="term" value="C:chromosome, centromeric region"/>
    <property type="evidence" value="ECO:0007669"/>
    <property type="project" value="UniProtKB-SubCell"/>
</dbReference>
<dbReference type="GO" id="GO:0008380">
    <property type="term" value="P:RNA splicing"/>
    <property type="evidence" value="ECO:0007669"/>
    <property type="project" value="UniProtKB-KW"/>
</dbReference>
<dbReference type="Proteomes" id="UP000694427">
    <property type="component" value="Unplaced"/>
</dbReference>
<dbReference type="InterPro" id="IPR040148">
    <property type="entry name" value="FMR1"/>
</dbReference>
<dbReference type="CDD" id="cd22509">
    <property type="entry name" value="KH_I_FMR1_rpt2"/>
    <property type="match status" value="1"/>
</dbReference>
<dbReference type="CDD" id="cd22512">
    <property type="entry name" value="KH_I_FMR1_rpt3"/>
    <property type="match status" value="1"/>
</dbReference>
<evidence type="ECO:0000256" key="25">
    <source>
        <dbReference type="ARBA" id="ARBA00034100"/>
    </source>
</evidence>
<dbReference type="SMART" id="SM00322">
    <property type="entry name" value="KH"/>
    <property type="match status" value="2"/>
</dbReference>
<dbReference type="Gene3D" id="3.30.1370.10">
    <property type="entry name" value="K Homology domain, type 1"/>
    <property type="match status" value="2"/>
</dbReference>
<evidence type="ECO:0000256" key="5">
    <source>
        <dbReference type="ARBA" id="ARBA00004552"/>
    </source>
</evidence>
<dbReference type="GO" id="GO:0030426">
    <property type="term" value="C:growth cone"/>
    <property type="evidence" value="ECO:0007669"/>
    <property type="project" value="UniProtKB-SubCell"/>
</dbReference>
<reference evidence="33" key="1">
    <citation type="submission" date="2025-05" db="UniProtKB">
        <authorList>
            <consortium name="Ensembl"/>
        </authorList>
    </citation>
    <scope>IDENTIFICATION</scope>
</reference>
<dbReference type="FunFam" id="2.30.30.140:FF:000002">
    <property type="entry name" value="Fragile X mental retardation 1, isoform CRA_e"/>
    <property type="match status" value="1"/>
</dbReference>
<dbReference type="FunFam" id="3.30.1370.10:FF:000054">
    <property type="entry name" value="Fragile X mental retardation protein 1"/>
    <property type="match status" value="1"/>
</dbReference>
<dbReference type="PROSITE" id="PS50084">
    <property type="entry name" value="KH_TYPE_1"/>
    <property type="match status" value="2"/>
</dbReference>
<dbReference type="Ensembl" id="ENSCCRT00010076404.1">
    <property type="protein sequence ID" value="ENSCCRP00010069131.1"/>
    <property type="gene ID" value="ENSCCRG00010029964.1"/>
</dbReference>
<evidence type="ECO:0000256" key="29">
    <source>
        <dbReference type="ARBA" id="ARBA00062475"/>
    </source>
</evidence>
<dbReference type="InterPro" id="IPR004087">
    <property type="entry name" value="KH_dom"/>
</dbReference>
<dbReference type="GO" id="GO:0099577">
    <property type="term" value="P:regulation of translation at presynapse, modulating synaptic transmission"/>
    <property type="evidence" value="ECO:0007669"/>
    <property type="project" value="TreeGrafter"/>
</dbReference>
<feature type="compositionally biased region" description="Basic and acidic residues" evidence="31">
    <location>
        <begin position="468"/>
        <end position="481"/>
    </location>
</feature>
<evidence type="ECO:0000256" key="16">
    <source>
        <dbReference type="ARBA" id="ARBA00022737"/>
    </source>
</evidence>
<dbReference type="CDD" id="cd20474">
    <property type="entry name" value="Tudor_Agenet_FMR1_rpt2"/>
    <property type="match status" value="1"/>
</dbReference>
<dbReference type="InterPro" id="IPR041560">
    <property type="entry name" value="Tudor_FRM1"/>
</dbReference>
<dbReference type="InterPro" id="IPR040472">
    <property type="entry name" value="FMRP_KH0"/>
</dbReference>
<dbReference type="PANTHER" id="PTHR10603">
    <property type="entry name" value="FRAGILE X MENTAL RETARDATION SYNDROME-RELATED PROTEIN"/>
    <property type="match status" value="1"/>
</dbReference>
<evidence type="ECO:0000256" key="21">
    <source>
        <dbReference type="ARBA" id="ARBA00023257"/>
    </source>
</evidence>
<evidence type="ECO:0000256" key="12">
    <source>
        <dbReference type="ARBA" id="ARBA00022475"/>
    </source>
</evidence>
<keyword evidence="21" id="KW-0472">Membrane</keyword>
<evidence type="ECO:0000256" key="13">
    <source>
        <dbReference type="ARBA" id="ARBA00022490"/>
    </source>
</evidence>
<evidence type="ECO:0000256" key="11">
    <source>
        <dbReference type="ARBA" id="ARBA00022454"/>
    </source>
</evidence>
<keyword evidence="12" id="KW-1003">Cell membrane</keyword>
<dbReference type="GO" id="GO:0048513">
    <property type="term" value="P:animal organ development"/>
    <property type="evidence" value="ECO:0007669"/>
    <property type="project" value="TreeGrafter"/>
</dbReference>
<evidence type="ECO:0000256" key="3">
    <source>
        <dbReference type="ARBA" id="ARBA00004484"/>
    </source>
</evidence>
<accession>A0A8C1LX24</accession>
<keyword evidence="23" id="KW-0687">Ribonucleoprotein</keyword>
<name>A0A8C1LX24_CYPCA</name>
<protein>
    <submittedName>
        <fullName evidence="33">FMRP translational regulator 1</fullName>
    </submittedName>
</protein>
<dbReference type="Ensembl" id="ENSCCRT00015126162.1">
    <property type="protein sequence ID" value="ENSCCRP00015122286.1"/>
    <property type="gene ID" value="ENSCCRG00015047906.1"/>
</dbReference>
<keyword evidence="14" id="KW-0678">Repressor</keyword>
<organism evidence="33 34">
    <name type="scientific">Cyprinus carpio</name>
    <name type="common">Common carp</name>
    <dbReference type="NCBI Taxonomy" id="7962"/>
    <lineage>
        <taxon>Eukaryota</taxon>
        <taxon>Metazoa</taxon>
        <taxon>Chordata</taxon>
        <taxon>Craniata</taxon>
        <taxon>Vertebrata</taxon>
        <taxon>Euteleostomi</taxon>
        <taxon>Actinopterygii</taxon>
        <taxon>Neopterygii</taxon>
        <taxon>Teleostei</taxon>
        <taxon>Ostariophysi</taxon>
        <taxon>Cypriniformes</taxon>
        <taxon>Cyprinidae</taxon>
        <taxon>Cyprininae</taxon>
        <taxon>Cyprinus</taxon>
    </lineage>
</organism>
<evidence type="ECO:0000256" key="28">
    <source>
        <dbReference type="ARBA" id="ARBA00059009"/>
    </source>
</evidence>
<dbReference type="GO" id="GO:0045727">
    <property type="term" value="P:positive regulation of translation"/>
    <property type="evidence" value="ECO:0007669"/>
    <property type="project" value="TreeGrafter"/>
</dbReference>
<evidence type="ECO:0000256" key="31">
    <source>
        <dbReference type="SAM" id="MobiDB-lite"/>
    </source>
</evidence>
<evidence type="ECO:0000256" key="17">
    <source>
        <dbReference type="ARBA" id="ARBA00022845"/>
    </source>
</evidence>
<keyword evidence="24" id="KW-0137">Centromere</keyword>
<evidence type="ECO:0000313" key="34">
    <source>
        <dbReference type="Proteomes" id="UP000694427"/>
    </source>
</evidence>
<dbReference type="Pfam" id="PF16098">
    <property type="entry name" value="FXMR_C2"/>
    <property type="match status" value="1"/>
</dbReference>
<evidence type="ECO:0000256" key="30">
    <source>
        <dbReference type="PROSITE-ProRule" id="PRU00117"/>
    </source>
</evidence>
<dbReference type="GO" id="GO:0048471">
    <property type="term" value="C:perinuclear region of cytoplasm"/>
    <property type="evidence" value="ECO:0007669"/>
    <property type="project" value="UniProtKB-SubCell"/>
</dbReference>
<dbReference type="Gene3D" id="2.30.30.140">
    <property type="match status" value="2"/>
</dbReference>
<evidence type="ECO:0000256" key="20">
    <source>
        <dbReference type="ARBA" id="ARBA00023018"/>
    </source>
</evidence>
<evidence type="ECO:0000256" key="26">
    <source>
        <dbReference type="ARBA" id="ARBA00034102"/>
    </source>
</evidence>
<dbReference type="GO" id="GO:0010494">
    <property type="term" value="C:cytoplasmic stress granule"/>
    <property type="evidence" value="ECO:0007669"/>
    <property type="project" value="UniProtKB-SubCell"/>
</dbReference>
<keyword evidence="20" id="KW-0770">Synapse</keyword>
<dbReference type="GO" id="GO:0006397">
    <property type="term" value="P:mRNA processing"/>
    <property type="evidence" value="ECO:0007669"/>
    <property type="project" value="UniProtKB-KW"/>
</dbReference>
<evidence type="ECO:0000256" key="23">
    <source>
        <dbReference type="ARBA" id="ARBA00023274"/>
    </source>
</evidence>
<evidence type="ECO:0000256" key="27">
    <source>
        <dbReference type="ARBA" id="ARBA00034111"/>
    </source>
</evidence>
<evidence type="ECO:0000256" key="8">
    <source>
        <dbReference type="ARBA" id="ARBA00004604"/>
    </source>
</evidence>
<keyword evidence="18 30" id="KW-0694">RNA-binding</keyword>
<evidence type="ECO:0000256" key="7">
    <source>
        <dbReference type="ARBA" id="ARBA00004584"/>
    </source>
</evidence>
<evidence type="ECO:0000256" key="1">
    <source>
        <dbReference type="ARBA" id="ARBA00004210"/>
    </source>
</evidence>
<evidence type="ECO:0000256" key="22">
    <source>
        <dbReference type="ARBA" id="ARBA00023273"/>
    </source>
</evidence>
<keyword evidence="22" id="KW-0966">Cell projection</keyword>
<dbReference type="SUPFAM" id="SSF54791">
    <property type="entry name" value="Eukaryotic type KH-domain (KH-domain type I)"/>
    <property type="match status" value="2"/>
</dbReference>